<sequence length="166" mass="18514">MPINSPASHQDQDTSGNCPAGLLIDDSITNPNWEDFYLQSHAGLLGTSRPAHYIVLENEAPLGIKKHLPSTYATSMRVQRGRCQSPHLSTMLMYVDPFANSSFLDANYNAQRVCTRLAISCENGTALSDAASESTSAMADTFNLEQWRVNFKFQTPRNLRERMPFI</sequence>
<evidence type="ECO:0000256" key="1">
    <source>
        <dbReference type="SAM" id="MobiDB-lite"/>
    </source>
</evidence>
<dbReference type="InterPro" id="IPR036397">
    <property type="entry name" value="RNaseH_sf"/>
</dbReference>
<dbReference type="InterPro" id="IPR003165">
    <property type="entry name" value="Piwi"/>
</dbReference>
<dbReference type="Gene3D" id="3.30.420.10">
    <property type="entry name" value="Ribonuclease H-like superfamily/Ribonuclease H"/>
    <property type="match status" value="1"/>
</dbReference>
<organism evidence="3">
    <name type="scientific">Ganoderma boninense</name>
    <dbReference type="NCBI Taxonomy" id="34458"/>
    <lineage>
        <taxon>Eukaryota</taxon>
        <taxon>Fungi</taxon>
        <taxon>Dikarya</taxon>
        <taxon>Basidiomycota</taxon>
        <taxon>Agaricomycotina</taxon>
        <taxon>Agaricomycetes</taxon>
        <taxon>Polyporales</taxon>
        <taxon>Polyporaceae</taxon>
        <taxon>Ganoderma</taxon>
    </lineage>
</organism>
<dbReference type="Pfam" id="PF02171">
    <property type="entry name" value="Piwi"/>
    <property type="match status" value="1"/>
</dbReference>
<proteinExistence type="predicted"/>
<evidence type="ECO:0000313" key="3">
    <source>
        <dbReference type="EMBL" id="VWO98763.1"/>
    </source>
</evidence>
<accession>A0A5K1K140</accession>
<gene>
    <name evidence="3" type="primary">Q4ZHV5</name>
</gene>
<protein>
    <submittedName>
        <fullName evidence="3">Plp</fullName>
    </submittedName>
</protein>
<evidence type="ECO:0000259" key="2">
    <source>
        <dbReference type="Pfam" id="PF02171"/>
    </source>
</evidence>
<dbReference type="GO" id="GO:0003676">
    <property type="term" value="F:nucleic acid binding"/>
    <property type="evidence" value="ECO:0007669"/>
    <property type="project" value="InterPro"/>
</dbReference>
<name>A0A5K1K140_9APHY</name>
<dbReference type="InterPro" id="IPR012337">
    <property type="entry name" value="RNaseH-like_sf"/>
</dbReference>
<dbReference type="PANTHER" id="PTHR22891">
    <property type="entry name" value="EUKARYOTIC TRANSLATION INITIATION FACTOR 2C"/>
    <property type="match status" value="1"/>
</dbReference>
<dbReference type="SUPFAM" id="SSF53098">
    <property type="entry name" value="Ribonuclease H-like"/>
    <property type="match status" value="1"/>
</dbReference>
<feature type="region of interest" description="Disordered" evidence="1">
    <location>
        <begin position="1"/>
        <end position="21"/>
    </location>
</feature>
<dbReference type="AlphaFoldDB" id="A0A5K1K140"/>
<dbReference type="EMBL" id="LR727160">
    <property type="protein sequence ID" value="VWO98763.1"/>
    <property type="molecule type" value="Genomic_DNA"/>
</dbReference>
<reference evidence="3" key="1">
    <citation type="submission" date="2019-10" db="EMBL/GenBank/DDBJ databases">
        <authorList>
            <person name="Nor Muhammad N."/>
        </authorList>
    </citation>
    <scope>NUCLEOTIDE SEQUENCE</scope>
</reference>
<feature type="domain" description="Piwi" evidence="2">
    <location>
        <begin position="10"/>
        <end position="80"/>
    </location>
</feature>
<feature type="compositionally biased region" description="Polar residues" evidence="1">
    <location>
        <begin position="1"/>
        <end position="17"/>
    </location>
</feature>